<feature type="region of interest" description="Disordered" evidence="1">
    <location>
        <begin position="1"/>
        <end position="80"/>
    </location>
</feature>
<feature type="compositionally biased region" description="Basic residues" evidence="1">
    <location>
        <begin position="29"/>
        <end position="43"/>
    </location>
</feature>
<evidence type="ECO:0000313" key="3">
    <source>
        <dbReference type="Proteomes" id="UP000177798"/>
    </source>
</evidence>
<protein>
    <submittedName>
        <fullName evidence="2">Uncharacterized protein</fullName>
    </submittedName>
</protein>
<organism evidence="2 3">
    <name type="scientific">Sclerotinia sclerotiorum (strain ATCC 18683 / 1980 / Ss-1)</name>
    <name type="common">White mold</name>
    <name type="synonym">Whetzelinia sclerotiorum</name>
    <dbReference type="NCBI Taxonomy" id="665079"/>
    <lineage>
        <taxon>Eukaryota</taxon>
        <taxon>Fungi</taxon>
        <taxon>Dikarya</taxon>
        <taxon>Ascomycota</taxon>
        <taxon>Pezizomycotina</taxon>
        <taxon>Leotiomycetes</taxon>
        <taxon>Helotiales</taxon>
        <taxon>Sclerotiniaceae</taxon>
        <taxon>Sclerotinia</taxon>
    </lineage>
</organism>
<dbReference type="EMBL" id="CP017828">
    <property type="protein sequence ID" value="APA15933.1"/>
    <property type="molecule type" value="Genomic_DNA"/>
</dbReference>
<dbReference type="Proteomes" id="UP000177798">
    <property type="component" value="Chromosome 15"/>
</dbReference>
<proteinExistence type="predicted"/>
<dbReference type="VEuPathDB" id="FungiDB:sscle_15g107030"/>
<name>A0A1D9QMZ0_SCLS1</name>
<evidence type="ECO:0000313" key="2">
    <source>
        <dbReference type="EMBL" id="APA15933.1"/>
    </source>
</evidence>
<reference evidence="3" key="1">
    <citation type="journal article" date="2017" name="Genome Biol. Evol.">
        <title>The complete genome sequence of the phytopathogenic fungus Sclerotinia sclerotiorum reveals insights into the genome architecture of broad host range pathogens.</title>
        <authorList>
            <person name="Derbyshire M."/>
            <person name="Denton-Giles M."/>
            <person name="Hegedus D."/>
            <person name="Seifbarghy S."/>
            <person name="Rollins J."/>
            <person name="van Kan J."/>
            <person name="Seidl M.F."/>
            <person name="Faino L."/>
            <person name="Mbengue M."/>
            <person name="Navaud O."/>
            <person name="Raffaele S."/>
            <person name="Hammond-Kosack K."/>
            <person name="Heard S."/>
            <person name="Oliver R."/>
        </authorList>
    </citation>
    <scope>NUCLEOTIDE SEQUENCE [LARGE SCALE GENOMIC DNA]</scope>
    <source>
        <strain evidence="3">ATCC 18683 / 1980 / Ss-1</strain>
    </source>
</reference>
<sequence>MSQKRNHAEFSAGSSVTEEKTLVGAKSHAVAKRNKNRVAKRKPAIFMNKDEDGEGDWDGEVGQLKDNESAPECACKLDGS</sequence>
<accession>A0A1D9QMZ0</accession>
<dbReference type="AlphaFoldDB" id="A0A1D9QMZ0"/>
<evidence type="ECO:0000256" key="1">
    <source>
        <dbReference type="SAM" id="MobiDB-lite"/>
    </source>
</evidence>
<gene>
    <name evidence="2" type="ORF">sscle_15g107030</name>
</gene>